<accession>A0A6P1NCM5</accession>
<evidence type="ECO:0000256" key="1">
    <source>
        <dbReference type="SAM" id="MobiDB-lite"/>
    </source>
</evidence>
<dbReference type="AlphaFoldDB" id="A0A6P1NCM5"/>
<dbReference type="EMBL" id="CP047652">
    <property type="protein sequence ID" value="QHI96066.1"/>
    <property type="molecule type" value="Genomic_DNA"/>
</dbReference>
<dbReference type="RefSeq" id="WP_160619139.1">
    <property type="nucleotide sequence ID" value="NZ_CP047652.1"/>
</dbReference>
<dbReference type="Pfam" id="PF18946">
    <property type="entry name" value="Apex"/>
    <property type="match status" value="1"/>
</dbReference>
<evidence type="ECO:0000313" key="3">
    <source>
        <dbReference type="EMBL" id="QHI96066.1"/>
    </source>
</evidence>
<dbReference type="KEGG" id="bomb:GT348_07290"/>
<dbReference type="InterPro" id="IPR053861">
    <property type="entry name" value="Phage_Mu_Gp45_N"/>
</dbReference>
<evidence type="ECO:0000259" key="2">
    <source>
        <dbReference type="Pfam" id="PF06890"/>
    </source>
</evidence>
<dbReference type="Pfam" id="PF06890">
    <property type="entry name" value="Phage_Mu_Gp45"/>
    <property type="match status" value="1"/>
</dbReference>
<protein>
    <recommendedName>
        <fullName evidence="2">Bacteriophage Mu Gp45 N-terminal domain-containing protein</fullName>
    </recommendedName>
</protein>
<dbReference type="Proteomes" id="UP000463975">
    <property type="component" value="Chromosome"/>
</dbReference>
<dbReference type="InterPro" id="IPR044033">
    <property type="entry name" value="GpV-like_apex"/>
</dbReference>
<gene>
    <name evidence="3" type="ORF">GT348_07290</name>
</gene>
<feature type="domain" description="Bacteriophage Mu Gp45 N-terminal" evidence="2">
    <location>
        <begin position="18"/>
        <end position="83"/>
    </location>
</feature>
<evidence type="ECO:0000313" key="4">
    <source>
        <dbReference type="Proteomes" id="UP000463975"/>
    </source>
</evidence>
<reference evidence="3 4" key="1">
    <citation type="submission" date="2020-01" db="EMBL/GenBank/DDBJ databases">
        <title>Genome sequencing of strain KACC 21507.</title>
        <authorList>
            <person name="Heo J."/>
            <person name="Kim S.-J."/>
            <person name="Kim J.-S."/>
            <person name="Hong S.-B."/>
            <person name="Kwon S.-W."/>
        </authorList>
    </citation>
    <scope>NUCLEOTIDE SEQUENCE [LARGE SCALE GENOMIC DNA]</scope>
    <source>
        <strain evidence="3 4">KACC 21507</strain>
    </source>
</reference>
<organism evidence="3 4">
    <name type="scientific">Aristophania vespae</name>
    <dbReference type="NCBI Taxonomy" id="2697033"/>
    <lineage>
        <taxon>Bacteria</taxon>
        <taxon>Pseudomonadati</taxon>
        <taxon>Pseudomonadota</taxon>
        <taxon>Alphaproteobacteria</taxon>
        <taxon>Acetobacterales</taxon>
        <taxon>Acetobacteraceae</taxon>
        <taxon>Aristophania</taxon>
    </lineage>
</organism>
<sequence length="178" mass="18733">MKQLFDIYHSIRSLISHAVVRAIYDDGAEQQLDLNIHAGQTRTRVPVHFPFGFSSHAPLDGAVTHVISTGGDPSDLMALPPSNPAAARLGDLAEGESVLYDSAGQRLIFRDGAVAEIDVVGQLIVQVKGSPILTLDETGISIKGNIHATGDVTTDKTSLNNHIHGGVQAGGAKTTPPQ</sequence>
<keyword evidence="4" id="KW-1185">Reference proteome</keyword>
<name>A0A6P1NCM5_9PROT</name>
<feature type="region of interest" description="Disordered" evidence="1">
    <location>
        <begin position="156"/>
        <end position="178"/>
    </location>
</feature>
<proteinExistence type="predicted"/>